<proteinExistence type="predicted"/>
<dbReference type="PROSITE" id="PS51724">
    <property type="entry name" value="SPOR"/>
    <property type="match status" value="1"/>
</dbReference>
<accession>A0A9C9TFJ4</accession>
<evidence type="ECO:0000313" key="3">
    <source>
        <dbReference type="EMBL" id="HET99296.1"/>
    </source>
</evidence>
<dbReference type="Pfam" id="PF05036">
    <property type="entry name" value="SPOR"/>
    <property type="match status" value="1"/>
</dbReference>
<gene>
    <name evidence="3" type="ORF">ENH89_02740</name>
</gene>
<comment type="caution">
    <text evidence="3">The sequence shown here is derived from an EMBL/GenBank/DDBJ whole genome shotgun (WGS) entry which is preliminary data.</text>
</comment>
<feature type="compositionally biased region" description="Polar residues" evidence="1">
    <location>
        <begin position="11"/>
        <end position="24"/>
    </location>
</feature>
<dbReference type="InterPro" id="IPR007730">
    <property type="entry name" value="SPOR-like_dom"/>
</dbReference>
<protein>
    <submittedName>
        <fullName evidence="3">SPOR domain-containing protein</fullName>
    </submittedName>
</protein>
<dbReference type="Proteomes" id="UP000885680">
    <property type="component" value="Unassembled WGS sequence"/>
</dbReference>
<feature type="region of interest" description="Disordered" evidence="1">
    <location>
        <begin position="40"/>
        <end position="62"/>
    </location>
</feature>
<evidence type="ECO:0000313" key="4">
    <source>
        <dbReference type="Proteomes" id="UP000885680"/>
    </source>
</evidence>
<dbReference type="AlphaFoldDB" id="A0A9C9TFJ4"/>
<organism evidence="3 4">
    <name type="scientific">Aurantimonas coralicida</name>
    <dbReference type="NCBI Taxonomy" id="182270"/>
    <lineage>
        <taxon>Bacteria</taxon>
        <taxon>Pseudomonadati</taxon>
        <taxon>Pseudomonadota</taxon>
        <taxon>Alphaproteobacteria</taxon>
        <taxon>Hyphomicrobiales</taxon>
        <taxon>Aurantimonadaceae</taxon>
        <taxon>Aurantimonas</taxon>
    </lineage>
</organism>
<feature type="domain" description="SPOR" evidence="2">
    <location>
        <begin position="545"/>
        <end position="628"/>
    </location>
</feature>
<sequence>MRGRAGYMSMADTTSSNHWSDQQVDNIEDDPFAELSRLIDEPWGTEPVSDRPDLSASALQGGENSISVGGEIGFSAPEALSRPADDAADSLDLDVDDMVGALDAELNASFLEEDARESMQHSVRSAAAISNPQVIAPQVANRGVEASAGGFSMQPIEARPASDLEVALRGLSAPVNPRGIALQHSEAFAPARHDTSPSSDVADKPFDDFDELIASELAAMNPAPRPVPATPAPVDGADADAGAPQGHATAPVRHSKAGEDAPAAKVPVAKVKGRPAVADTISAAFAPAAASRTRFSPRMPGLAASVVAIAVVGAAAAYWVSGDVVVGSGDLLIVRADTDPVKVAPKDPGGRAIPNQNKAVYERVQSADADIVPAQQTLVTAAEEPVDLPGVDLNPISSARAAEPVRIADAANDGSPIAVLTPRRVRTMTVRPDGTLVMANTVPETSVDDMRGNGVALIEASSRSMVPAEANASVLVQSSSGVPVPALRPGSDDAAPVRVAAVTTPEPMSYAGGSTAVAAVETSAPETVGSIAAAPATTSAPAAQIPGADGYFVQISSQPNEAAAKQTSQTLGQRYAEVIGQRDLVIQSADIPGKGTYYRVRIATGSKAEASTLCTELKSAGGSCFVAR</sequence>
<dbReference type="InterPro" id="IPR036680">
    <property type="entry name" value="SPOR-like_sf"/>
</dbReference>
<dbReference type="Gene3D" id="3.30.70.1070">
    <property type="entry name" value="Sporulation related repeat"/>
    <property type="match status" value="1"/>
</dbReference>
<feature type="region of interest" description="Disordered" evidence="1">
    <location>
        <begin position="1"/>
        <end position="24"/>
    </location>
</feature>
<dbReference type="EMBL" id="DRGN01000033">
    <property type="protein sequence ID" value="HET99296.1"/>
    <property type="molecule type" value="Genomic_DNA"/>
</dbReference>
<feature type="region of interest" description="Disordered" evidence="1">
    <location>
        <begin position="221"/>
        <end position="266"/>
    </location>
</feature>
<dbReference type="SUPFAM" id="SSF110997">
    <property type="entry name" value="Sporulation related repeat"/>
    <property type="match status" value="1"/>
</dbReference>
<feature type="compositionally biased region" description="Low complexity" evidence="1">
    <location>
        <begin position="232"/>
        <end position="244"/>
    </location>
</feature>
<evidence type="ECO:0000259" key="2">
    <source>
        <dbReference type="PROSITE" id="PS51724"/>
    </source>
</evidence>
<dbReference type="GO" id="GO:0042834">
    <property type="term" value="F:peptidoglycan binding"/>
    <property type="evidence" value="ECO:0007669"/>
    <property type="project" value="InterPro"/>
</dbReference>
<reference evidence="3" key="1">
    <citation type="journal article" date="2020" name="mSystems">
        <title>Genome- and Community-Level Interaction Insights into Carbon Utilization and Element Cycling Functions of Hydrothermarchaeota in Hydrothermal Sediment.</title>
        <authorList>
            <person name="Zhou Z."/>
            <person name="Liu Y."/>
            <person name="Xu W."/>
            <person name="Pan J."/>
            <person name="Luo Z.H."/>
            <person name="Li M."/>
        </authorList>
    </citation>
    <scope>NUCLEOTIDE SEQUENCE</scope>
    <source>
        <strain evidence="3">HyVt-347</strain>
    </source>
</reference>
<name>A0A9C9TFJ4_9HYPH</name>
<evidence type="ECO:0000256" key="1">
    <source>
        <dbReference type="SAM" id="MobiDB-lite"/>
    </source>
</evidence>